<keyword evidence="1" id="KW-0378">Hydrolase</keyword>
<dbReference type="InterPro" id="IPR035965">
    <property type="entry name" value="PAS-like_dom_sf"/>
</dbReference>
<evidence type="ECO:0000256" key="1">
    <source>
        <dbReference type="ARBA" id="ARBA00022801"/>
    </source>
</evidence>
<feature type="region of interest" description="Disordered" evidence="3">
    <location>
        <begin position="463"/>
        <end position="482"/>
    </location>
</feature>
<feature type="region of interest" description="Disordered" evidence="3">
    <location>
        <begin position="1"/>
        <end position="52"/>
    </location>
</feature>
<sequence>MSAPGEEHETVREAGPTPLPPNGASHPSACENGSRRGPGAESADRRRAARGGDTATDVAFTALLEDSAEELYEKAPCGYLSTLMDGTVARINGTLLEWLGLSRQEVVSRLTFPDLLTGAGKLFFETRFFPLLRLKGEVNGLAMDLALRDGRLPVMASATLKTSADGQPLLMRITLFDARDRRAYEAELLRGKTAADEARARAEADRERLQSALAVLQRSLLPDDLPRVPGMEVASYYHTASRDQLGGDFYDLFQVDGARWAFFLGDVCGKGPEAAAVTSLVRYTLRAAALHDSEPEAALATLNTVLYERYTGSDPRYCTAVFGVLRPRAETGEVEVSLASGGHPPAMVVRSDGEVEQLRTPGGLLIGILPTANFTTAGTVLRAGDTLLLHTDGLTEARTGADHGLYGDAALAAFARERAPVSAPALVESLTELLHGFGAGLDDDTALLALGVPTAGAGTAAGTAQHFTADTDSRSSSHETPA</sequence>
<dbReference type="InterPro" id="IPR052016">
    <property type="entry name" value="Bact_Sigma-Reg"/>
</dbReference>
<dbReference type="Gene3D" id="3.30.450.20">
    <property type="entry name" value="PAS domain"/>
    <property type="match status" value="1"/>
</dbReference>
<dbReference type="SUPFAM" id="SSF55785">
    <property type="entry name" value="PYP-like sensor domain (PAS domain)"/>
    <property type="match status" value="1"/>
</dbReference>
<feature type="domain" description="PAS" evidence="4">
    <location>
        <begin position="64"/>
        <end position="116"/>
    </location>
</feature>
<name>A0ABX1AMB4_9ACTN</name>
<keyword evidence="2" id="KW-0175">Coiled coil</keyword>
<dbReference type="Proteomes" id="UP000746503">
    <property type="component" value="Unassembled WGS sequence"/>
</dbReference>
<dbReference type="EMBL" id="JAAVJB010000020">
    <property type="protein sequence ID" value="NJP65612.1"/>
    <property type="molecule type" value="Genomic_DNA"/>
</dbReference>
<feature type="coiled-coil region" evidence="2">
    <location>
        <begin position="192"/>
        <end position="219"/>
    </location>
</feature>
<dbReference type="PANTHER" id="PTHR43156:SF2">
    <property type="entry name" value="STAGE II SPORULATION PROTEIN E"/>
    <property type="match status" value="1"/>
</dbReference>
<evidence type="ECO:0000259" key="4">
    <source>
        <dbReference type="PROSITE" id="PS50112"/>
    </source>
</evidence>
<dbReference type="PANTHER" id="PTHR43156">
    <property type="entry name" value="STAGE II SPORULATION PROTEIN E-RELATED"/>
    <property type="match status" value="1"/>
</dbReference>
<evidence type="ECO:0000313" key="6">
    <source>
        <dbReference type="Proteomes" id="UP000746503"/>
    </source>
</evidence>
<proteinExistence type="predicted"/>
<accession>A0ABX1AMB4</accession>
<protein>
    <submittedName>
        <fullName evidence="5">SpoIIE family protein phosphatase</fullName>
    </submittedName>
</protein>
<dbReference type="InterPro" id="IPR000014">
    <property type="entry name" value="PAS"/>
</dbReference>
<dbReference type="SMART" id="SM00331">
    <property type="entry name" value="PP2C_SIG"/>
    <property type="match status" value="1"/>
</dbReference>
<gene>
    <name evidence="5" type="ORF">HCJ92_04745</name>
</gene>
<dbReference type="Gene3D" id="3.60.40.10">
    <property type="entry name" value="PPM-type phosphatase domain"/>
    <property type="match status" value="1"/>
</dbReference>
<keyword evidence="6" id="KW-1185">Reference proteome</keyword>
<feature type="compositionally biased region" description="Basic and acidic residues" evidence="3">
    <location>
        <begin position="469"/>
        <end position="482"/>
    </location>
</feature>
<dbReference type="SUPFAM" id="SSF81606">
    <property type="entry name" value="PP2C-like"/>
    <property type="match status" value="1"/>
</dbReference>
<comment type="caution">
    <text evidence="5">The sequence shown here is derived from an EMBL/GenBank/DDBJ whole genome shotgun (WGS) entry which is preliminary data.</text>
</comment>
<dbReference type="InterPro" id="IPR001932">
    <property type="entry name" value="PPM-type_phosphatase-like_dom"/>
</dbReference>
<dbReference type="Pfam" id="PF07228">
    <property type="entry name" value="SpoIIE"/>
    <property type="match status" value="1"/>
</dbReference>
<evidence type="ECO:0000313" key="5">
    <source>
        <dbReference type="EMBL" id="NJP65612.1"/>
    </source>
</evidence>
<evidence type="ECO:0000256" key="2">
    <source>
        <dbReference type="SAM" id="Coils"/>
    </source>
</evidence>
<dbReference type="PROSITE" id="PS50112">
    <property type="entry name" value="PAS"/>
    <property type="match status" value="1"/>
</dbReference>
<evidence type="ECO:0000256" key="3">
    <source>
        <dbReference type="SAM" id="MobiDB-lite"/>
    </source>
</evidence>
<dbReference type="InterPro" id="IPR036457">
    <property type="entry name" value="PPM-type-like_dom_sf"/>
</dbReference>
<reference evidence="5 6" key="1">
    <citation type="submission" date="2020-03" db="EMBL/GenBank/DDBJ databases">
        <title>Draft genome of Streptomyces sp. ventii, isolated from the Axial Seamount in the Pacific Ocean, and resequencing of the two type strains Streptomyces lonarensis strain NCL 716 and Streptomyces bohaiensis strain 11A07.</title>
        <authorList>
            <person name="Loughran R.M."/>
            <person name="Pfannmuller K.M."/>
            <person name="Wasson B.J."/>
            <person name="Deadmond M.C."/>
            <person name="Paddock B.E."/>
            <person name="Koyack M.J."/>
            <person name="Gallegos D.A."/>
            <person name="Mitchell E.A."/>
            <person name="Ushijima B."/>
            <person name="Saw J.H."/>
            <person name="Mcphail K.L."/>
            <person name="Videau P."/>
        </authorList>
    </citation>
    <scope>NUCLEOTIDE SEQUENCE [LARGE SCALE GENOMIC DNA]</scope>
    <source>
        <strain evidence="6">5675061</strain>
    </source>
</reference>
<organism evidence="5 6">
    <name type="scientific">Streptomyces spiramenti</name>
    <dbReference type="NCBI Taxonomy" id="2720606"/>
    <lineage>
        <taxon>Bacteria</taxon>
        <taxon>Bacillati</taxon>
        <taxon>Actinomycetota</taxon>
        <taxon>Actinomycetes</taxon>
        <taxon>Kitasatosporales</taxon>
        <taxon>Streptomycetaceae</taxon>
        <taxon>Streptomyces</taxon>
    </lineage>
</organism>
<feature type="compositionally biased region" description="Basic and acidic residues" evidence="3">
    <location>
        <begin position="1"/>
        <end position="12"/>
    </location>
</feature>